<evidence type="ECO:0000313" key="2">
    <source>
        <dbReference type="EMBL" id="NEY82768.1"/>
    </source>
</evidence>
<dbReference type="Proteomes" id="UP000472971">
    <property type="component" value="Unassembled WGS sequence"/>
</dbReference>
<reference evidence="1 4" key="2">
    <citation type="submission" date="2020-07" db="EMBL/GenBank/DDBJ databases">
        <authorList>
            <person name="Feng H."/>
        </authorList>
    </citation>
    <scope>NUCLEOTIDE SEQUENCE [LARGE SCALE GENOMIC DNA]</scope>
    <source>
        <strain evidence="4">s-12</strain>
        <strain evidence="1">S-12</strain>
    </source>
</reference>
<dbReference type="EMBL" id="JACEIO010000043">
    <property type="protein sequence ID" value="MBA4538403.1"/>
    <property type="molecule type" value="Genomic_DNA"/>
</dbReference>
<evidence type="ECO:0000313" key="4">
    <source>
        <dbReference type="Proteomes" id="UP000570010"/>
    </source>
</evidence>
<keyword evidence="3" id="KW-1185">Reference proteome</keyword>
<sequence>MFKEDSKRFDNDYIFAVIFIIERLLTKSDGLNFITNIETLIEENTEYTDFHHLGFPENWKELLEKVNHKKVE</sequence>
<dbReference type="Proteomes" id="UP000570010">
    <property type="component" value="Unassembled WGS sequence"/>
</dbReference>
<gene>
    <name evidence="2" type="ORF">G4D64_14950</name>
    <name evidence="1" type="ORF">H1Z61_14995</name>
</gene>
<evidence type="ECO:0000313" key="3">
    <source>
        <dbReference type="Proteomes" id="UP000472971"/>
    </source>
</evidence>
<organism evidence="2 3">
    <name type="scientific">Bacillus aquiflavi</name>
    <dbReference type="NCBI Taxonomy" id="2672567"/>
    <lineage>
        <taxon>Bacteria</taxon>
        <taxon>Bacillati</taxon>
        <taxon>Bacillota</taxon>
        <taxon>Bacilli</taxon>
        <taxon>Bacillales</taxon>
        <taxon>Bacillaceae</taxon>
        <taxon>Bacillus</taxon>
    </lineage>
</organism>
<dbReference type="AlphaFoldDB" id="A0A6B3VZT1"/>
<proteinExistence type="predicted"/>
<dbReference type="RefSeq" id="WP_163243164.1">
    <property type="nucleotide sequence ID" value="NZ_CP082780.1"/>
</dbReference>
<accession>A0A6B3VZT1</accession>
<name>A0A6B3VZT1_9BACI</name>
<evidence type="ECO:0000313" key="1">
    <source>
        <dbReference type="EMBL" id="MBA4538403.1"/>
    </source>
</evidence>
<comment type="caution">
    <text evidence="2">The sequence shown here is derived from an EMBL/GenBank/DDBJ whole genome shotgun (WGS) entry which is preliminary data.</text>
</comment>
<dbReference type="EMBL" id="JAAIWN010000045">
    <property type="protein sequence ID" value="NEY82768.1"/>
    <property type="molecule type" value="Genomic_DNA"/>
</dbReference>
<reference evidence="2 3" key="1">
    <citation type="submission" date="2020-02" db="EMBL/GenBank/DDBJ databases">
        <title>Bacillus aquiflavi sp. nov., isolated from yellow water of strong flavor Chinese baijiu in Yibin region of China.</title>
        <authorList>
            <person name="Xie J."/>
        </authorList>
    </citation>
    <scope>NUCLEOTIDE SEQUENCE [LARGE SCALE GENOMIC DNA]</scope>
    <source>
        <strain evidence="2 3">3H-10</strain>
    </source>
</reference>
<protein>
    <submittedName>
        <fullName evidence="2">Uncharacterized protein</fullName>
    </submittedName>
</protein>